<feature type="signal peptide" evidence="8">
    <location>
        <begin position="1"/>
        <end position="37"/>
    </location>
</feature>
<name>A0A9D1E8X0_9FIRM</name>
<feature type="compositionally biased region" description="Low complexity" evidence="7">
    <location>
        <begin position="226"/>
        <end position="264"/>
    </location>
</feature>
<dbReference type="PANTHER" id="PTHR47053">
    <property type="entry name" value="MUREIN DD-ENDOPEPTIDASE MEPH-RELATED"/>
    <property type="match status" value="1"/>
</dbReference>
<evidence type="ECO:0000256" key="2">
    <source>
        <dbReference type="ARBA" id="ARBA00022670"/>
    </source>
</evidence>
<accession>A0A9D1E8X0</accession>
<evidence type="ECO:0000256" key="5">
    <source>
        <dbReference type="ARBA" id="ARBA00022807"/>
    </source>
</evidence>
<dbReference type="Pfam" id="PF00877">
    <property type="entry name" value="NLPC_P60"/>
    <property type="match status" value="1"/>
</dbReference>
<dbReference type="PANTHER" id="PTHR47053:SF1">
    <property type="entry name" value="MUREIN DD-ENDOPEPTIDASE MEPH-RELATED"/>
    <property type="match status" value="1"/>
</dbReference>
<feature type="domain" description="NlpC/P60" evidence="9">
    <location>
        <begin position="270"/>
        <end position="386"/>
    </location>
</feature>
<dbReference type="PROSITE" id="PS51935">
    <property type="entry name" value="NLPC_P60"/>
    <property type="match status" value="1"/>
</dbReference>
<evidence type="ECO:0000256" key="1">
    <source>
        <dbReference type="ARBA" id="ARBA00007074"/>
    </source>
</evidence>
<keyword evidence="6" id="KW-0175">Coiled coil</keyword>
<reference evidence="10" key="2">
    <citation type="journal article" date="2021" name="PeerJ">
        <title>Extensive microbial diversity within the chicken gut microbiome revealed by metagenomics and culture.</title>
        <authorList>
            <person name="Gilroy R."/>
            <person name="Ravi A."/>
            <person name="Getino M."/>
            <person name="Pursley I."/>
            <person name="Horton D.L."/>
            <person name="Alikhan N.F."/>
            <person name="Baker D."/>
            <person name="Gharbi K."/>
            <person name="Hall N."/>
            <person name="Watson M."/>
            <person name="Adriaenssens E.M."/>
            <person name="Foster-Nyarko E."/>
            <person name="Jarju S."/>
            <person name="Secka A."/>
            <person name="Antonio M."/>
            <person name="Oren A."/>
            <person name="Chaudhuri R.R."/>
            <person name="La Ragione R."/>
            <person name="Hildebrand F."/>
            <person name="Pallen M.J."/>
        </authorList>
    </citation>
    <scope>NUCLEOTIDE SEQUENCE</scope>
    <source>
        <strain evidence="10">ChiSjej5B23-6657</strain>
    </source>
</reference>
<evidence type="ECO:0000259" key="9">
    <source>
        <dbReference type="PROSITE" id="PS51935"/>
    </source>
</evidence>
<dbReference type="Gene3D" id="6.10.250.3150">
    <property type="match status" value="1"/>
</dbReference>
<dbReference type="Proteomes" id="UP000823912">
    <property type="component" value="Unassembled WGS sequence"/>
</dbReference>
<dbReference type="AlphaFoldDB" id="A0A9D1E8X0"/>
<evidence type="ECO:0000256" key="4">
    <source>
        <dbReference type="ARBA" id="ARBA00022801"/>
    </source>
</evidence>
<dbReference type="SUPFAM" id="SSF54001">
    <property type="entry name" value="Cysteine proteinases"/>
    <property type="match status" value="1"/>
</dbReference>
<evidence type="ECO:0000256" key="8">
    <source>
        <dbReference type="SAM" id="SignalP"/>
    </source>
</evidence>
<gene>
    <name evidence="10" type="ORF">IAA55_03060</name>
</gene>
<dbReference type="InterPro" id="IPR038765">
    <property type="entry name" value="Papain-like_cys_pep_sf"/>
</dbReference>
<feature type="chain" id="PRO_5039600482" evidence="8">
    <location>
        <begin position="38"/>
        <end position="386"/>
    </location>
</feature>
<evidence type="ECO:0000256" key="6">
    <source>
        <dbReference type="SAM" id="Coils"/>
    </source>
</evidence>
<evidence type="ECO:0000313" key="11">
    <source>
        <dbReference type="Proteomes" id="UP000823912"/>
    </source>
</evidence>
<keyword evidence="2" id="KW-0645">Protease</keyword>
<dbReference type="GO" id="GO:0006508">
    <property type="term" value="P:proteolysis"/>
    <property type="evidence" value="ECO:0007669"/>
    <property type="project" value="UniProtKB-KW"/>
</dbReference>
<evidence type="ECO:0000256" key="7">
    <source>
        <dbReference type="SAM" id="MobiDB-lite"/>
    </source>
</evidence>
<dbReference type="InterPro" id="IPR051202">
    <property type="entry name" value="Peptidase_C40"/>
</dbReference>
<dbReference type="Gene3D" id="3.90.1720.10">
    <property type="entry name" value="endopeptidase domain like (from Nostoc punctiforme)"/>
    <property type="match status" value="1"/>
</dbReference>
<dbReference type="Pfam" id="PF24568">
    <property type="entry name" value="CC_PcsB"/>
    <property type="match status" value="1"/>
</dbReference>
<dbReference type="InterPro" id="IPR000064">
    <property type="entry name" value="NLP_P60_dom"/>
</dbReference>
<dbReference type="GO" id="GO:0008234">
    <property type="term" value="F:cysteine-type peptidase activity"/>
    <property type="evidence" value="ECO:0007669"/>
    <property type="project" value="UniProtKB-KW"/>
</dbReference>
<keyword evidence="4" id="KW-0378">Hydrolase</keyword>
<keyword evidence="3 8" id="KW-0732">Signal</keyword>
<evidence type="ECO:0000313" key="10">
    <source>
        <dbReference type="EMBL" id="HIR70244.1"/>
    </source>
</evidence>
<comment type="similarity">
    <text evidence="1">Belongs to the peptidase C40 family.</text>
</comment>
<sequence>MRQRKMRSKKHFPKGRYLALAMAAAVLFASQSSTLEAAKSVSQLEDEKDELQDEIDALDSQLVNLLTEVDELEAQISQKQQEISDTQAELEAAEEAVQQQYEDMKVRIQYMYENDDRGALEILLESGSISDFLNRLEYVNSVYDYDRELLESYEATQTEIGEMKKGLESDMESLQSQQSLLADKQASLNQMIADKQDEMEDFDAQLAEAKALAARQAQLEEERRQAQLAAQEAQNSSSSSSGGSSGSNANTGSSSSGNVNGNLNPGHSTNVSGSAVVSYANTFVGNPYKWGGNDPNTGADCSGFVQYVFAHFGITWGGRMTSVSFRSVGKEVSYNNMQPGDIVCYSGHVAIYAGGGRIVEAQSTAAGITNNRPVDSKRIITIRRVL</sequence>
<evidence type="ECO:0000256" key="3">
    <source>
        <dbReference type="ARBA" id="ARBA00022729"/>
    </source>
</evidence>
<feature type="region of interest" description="Disordered" evidence="7">
    <location>
        <begin position="217"/>
        <end position="267"/>
    </location>
</feature>
<feature type="coiled-coil region" evidence="6">
    <location>
        <begin position="34"/>
        <end position="107"/>
    </location>
</feature>
<keyword evidence="5" id="KW-0788">Thiol protease</keyword>
<comment type="caution">
    <text evidence="10">The sequence shown here is derived from an EMBL/GenBank/DDBJ whole genome shotgun (WGS) entry which is preliminary data.</text>
</comment>
<proteinExistence type="inferred from homology"/>
<dbReference type="EMBL" id="DVHM01000048">
    <property type="protein sequence ID" value="HIR70244.1"/>
    <property type="molecule type" value="Genomic_DNA"/>
</dbReference>
<dbReference type="InterPro" id="IPR057309">
    <property type="entry name" value="PcsB_CC"/>
</dbReference>
<reference evidence="10" key="1">
    <citation type="submission" date="2020-10" db="EMBL/GenBank/DDBJ databases">
        <authorList>
            <person name="Gilroy R."/>
        </authorList>
    </citation>
    <scope>NUCLEOTIDE SEQUENCE</scope>
    <source>
        <strain evidence="10">ChiSjej5B23-6657</strain>
    </source>
</reference>
<protein>
    <submittedName>
        <fullName evidence="10">C40 family peptidase</fullName>
    </submittedName>
</protein>
<organism evidence="10 11">
    <name type="scientific">Candidatus Pullilachnospira gallistercoris</name>
    <dbReference type="NCBI Taxonomy" id="2840911"/>
    <lineage>
        <taxon>Bacteria</taxon>
        <taxon>Bacillati</taxon>
        <taxon>Bacillota</taxon>
        <taxon>Clostridia</taxon>
        <taxon>Lachnospirales</taxon>
        <taxon>Lachnospiraceae</taxon>
        <taxon>Lachnospiraceae incertae sedis</taxon>
        <taxon>Candidatus Pullilachnospira</taxon>
    </lineage>
</organism>